<dbReference type="InterPro" id="IPR036691">
    <property type="entry name" value="Endo/exonu/phosph_ase_sf"/>
</dbReference>
<protein>
    <recommendedName>
        <fullName evidence="3">Endonuclease/exonuclease/phosphatase domain-containing protein</fullName>
    </recommendedName>
</protein>
<name>A0A9P6ZVN4_9AGAM</name>
<accession>A0A9P6ZVN4</accession>
<dbReference type="Gene3D" id="3.60.10.10">
    <property type="entry name" value="Endonuclease/exonuclease/phosphatase"/>
    <property type="match status" value="1"/>
</dbReference>
<evidence type="ECO:0000313" key="1">
    <source>
        <dbReference type="EMBL" id="KAG1777027.1"/>
    </source>
</evidence>
<sequence>LRIWQQNLNNSRAAQESILNGPTAQRWDILAFQEACEDRLRNTKSNRQWHTLYPTQHFTHPEQKTCAITLISTSLNTNDWQQISFPSSDVVVVQFSGPFGKCTLFNIYNDGKKQDTIH</sequence>
<gene>
    <name evidence="1" type="ORF">EV702DRAFT_947387</name>
</gene>
<organism evidence="1 2">
    <name type="scientific">Suillus placidus</name>
    <dbReference type="NCBI Taxonomy" id="48579"/>
    <lineage>
        <taxon>Eukaryota</taxon>
        <taxon>Fungi</taxon>
        <taxon>Dikarya</taxon>
        <taxon>Basidiomycota</taxon>
        <taxon>Agaricomycotina</taxon>
        <taxon>Agaricomycetes</taxon>
        <taxon>Agaricomycetidae</taxon>
        <taxon>Boletales</taxon>
        <taxon>Suillineae</taxon>
        <taxon>Suillaceae</taxon>
        <taxon>Suillus</taxon>
    </lineage>
</organism>
<feature type="non-terminal residue" evidence="1">
    <location>
        <position position="118"/>
    </location>
</feature>
<dbReference type="EMBL" id="JABBWD010000023">
    <property type="protein sequence ID" value="KAG1777027.1"/>
    <property type="molecule type" value="Genomic_DNA"/>
</dbReference>
<evidence type="ECO:0008006" key="3">
    <source>
        <dbReference type="Google" id="ProtNLM"/>
    </source>
</evidence>
<evidence type="ECO:0000313" key="2">
    <source>
        <dbReference type="Proteomes" id="UP000714275"/>
    </source>
</evidence>
<dbReference type="AlphaFoldDB" id="A0A9P6ZVN4"/>
<comment type="caution">
    <text evidence="1">The sequence shown here is derived from an EMBL/GenBank/DDBJ whole genome shotgun (WGS) entry which is preliminary data.</text>
</comment>
<dbReference type="Proteomes" id="UP000714275">
    <property type="component" value="Unassembled WGS sequence"/>
</dbReference>
<feature type="non-terminal residue" evidence="1">
    <location>
        <position position="1"/>
    </location>
</feature>
<keyword evidence="2" id="KW-1185">Reference proteome</keyword>
<dbReference type="SUPFAM" id="SSF56219">
    <property type="entry name" value="DNase I-like"/>
    <property type="match status" value="1"/>
</dbReference>
<dbReference type="OrthoDB" id="2840473at2759"/>
<proteinExistence type="predicted"/>
<reference evidence="1" key="1">
    <citation type="journal article" date="2020" name="New Phytol.">
        <title>Comparative genomics reveals dynamic genome evolution in host specialist ectomycorrhizal fungi.</title>
        <authorList>
            <person name="Lofgren L.A."/>
            <person name="Nguyen N.H."/>
            <person name="Vilgalys R."/>
            <person name="Ruytinx J."/>
            <person name="Liao H.L."/>
            <person name="Branco S."/>
            <person name="Kuo A."/>
            <person name="LaButti K."/>
            <person name="Lipzen A."/>
            <person name="Andreopoulos W."/>
            <person name="Pangilinan J."/>
            <person name="Riley R."/>
            <person name="Hundley H."/>
            <person name="Na H."/>
            <person name="Barry K."/>
            <person name="Grigoriev I.V."/>
            <person name="Stajich J.E."/>
            <person name="Kennedy P.G."/>
        </authorList>
    </citation>
    <scope>NUCLEOTIDE SEQUENCE</scope>
    <source>
        <strain evidence="1">DOB743</strain>
    </source>
</reference>